<dbReference type="EMBL" id="HBGA01099819">
    <property type="protein sequence ID" value="CAD9026127.1"/>
    <property type="molecule type" value="Transcribed_RNA"/>
</dbReference>
<evidence type="ECO:0000256" key="6">
    <source>
        <dbReference type="ARBA" id="ARBA00023242"/>
    </source>
</evidence>
<keyword evidence="8" id="KW-0812">Transmembrane</keyword>
<dbReference type="InterPro" id="IPR034922">
    <property type="entry name" value="REX1-like_exo"/>
</dbReference>
<keyword evidence="4" id="KW-0378">Hydrolase</keyword>
<evidence type="ECO:0000256" key="7">
    <source>
        <dbReference type="SAM" id="MobiDB-lite"/>
    </source>
</evidence>
<dbReference type="PANTHER" id="PTHR12801:SF157">
    <property type="entry name" value="SMALL RNA DEGRADING NUCLEASE 5"/>
    <property type="match status" value="1"/>
</dbReference>
<dbReference type="InterPro" id="IPR036397">
    <property type="entry name" value="RNaseH_sf"/>
</dbReference>
<dbReference type="SMART" id="SM00479">
    <property type="entry name" value="EXOIII"/>
    <property type="match status" value="1"/>
</dbReference>
<dbReference type="CDD" id="cd06145">
    <property type="entry name" value="REX1_like"/>
    <property type="match status" value="1"/>
</dbReference>
<feature type="compositionally biased region" description="Low complexity" evidence="7">
    <location>
        <begin position="276"/>
        <end position="288"/>
    </location>
</feature>
<feature type="region of interest" description="Disordered" evidence="7">
    <location>
        <begin position="89"/>
        <end position="112"/>
    </location>
</feature>
<comment type="similarity">
    <text evidence="2">Belongs to the REXO1/REXO3 family.</text>
</comment>
<dbReference type="SUPFAM" id="SSF53098">
    <property type="entry name" value="Ribonuclease H-like"/>
    <property type="match status" value="1"/>
</dbReference>
<dbReference type="FunFam" id="3.30.420.10:FF:000031">
    <property type="entry name" value="RNA exonuclease 1"/>
    <property type="match status" value="1"/>
</dbReference>
<dbReference type="Pfam" id="PF00929">
    <property type="entry name" value="RNase_T"/>
    <property type="match status" value="1"/>
</dbReference>
<evidence type="ECO:0000256" key="4">
    <source>
        <dbReference type="ARBA" id="ARBA00022801"/>
    </source>
</evidence>
<keyword evidence="8" id="KW-0472">Membrane</keyword>
<dbReference type="InterPro" id="IPR012337">
    <property type="entry name" value="RNaseH-like_sf"/>
</dbReference>
<evidence type="ECO:0000256" key="3">
    <source>
        <dbReference type="ARBA" id="ARBA00022722"/>
    </source>
</evidence>
<keyword evidence="6" id="KW-0539">Nucleus</keyword>
<name>A0A7S1NK53_9EUGL</name>
<dbReference type="PANTHER" id="PTHR12801">
    <property type="entry name" value="RNA EXONUCLEASE REXO1 / RECO3 FAMILY MEMBER-RELATED"/>
    <property type="match status" value="1"/>
</dbReference>
<dbReference type="GO" id="GO:0004527">
    <property type="term" value="F:exonuclease activity"/>
    <property type="evidence" value="ECO:0007669"/>
    <property type="project" value="UniProtKB-KW"/>
</dbReference>
<evidence type="ECO:0000256" key="1">
    <source>
        <dbReference type="ARBA" id="ARBA00004123"/>
    </source>
</evidence>
<feature type="compositionally biased region" description="Low complexity" evidence="7">
    <location>
        <begin position="743"/>
        <end position="753"/>
    </location>
</feature>
<dbReference type="InterPro" id="IPR047021">
    <property type="entry name" value="REXO1/3/4-like"/>
</dbReference>
<keyword evidence="3" id="KW-0540">Nuclease</keyword>
<evidence type="ECO:0000256" key="8">
    <source>
        <dbReference type="SAM" id="Phobius"/>
    </source>
</evidence>
<evidence type="ECO:0000313" key="10">
    <source>
        <dbReference type="EMBL" id="CAD9026127.1"/>
    </source>
</evidence>
<keyword evidence="5" id="KW-0269">Exonuclease</keyword>
<feature type="region of interest" description="Disordered" evidence="7">
    <location>
        <begin position="620"/>
        <end position="646"/>
    </location>
</feature>
<accession>A0A7S1NK53</accession>
<feature type="domain" description="Exonuclease" evidence="9">
    <location>
        <begin position="353"/>
        <end position="535"/>
    </location>
</feature>
<dbReference type="Gene3D" id="3.30.420.10">
    <property type="entry name" value="Ribonuclease H-like superfamily/Ribonuclease H"/>
    <property type="match status" value="1"/>
</dbReference>
<evidence type="ECO:0000256" key="2">
    <source>
        <dbReference type="ARBA" id="ARBA00006357"/>
    </source>
</evidence>
<dbReference type="GO" id="GO:0005634">
    <property type="term" value="C:nucleus"/>
    <property type="evidence" value="ECO:0007669"/>
    <property type="project" value="UniProtKB-SubCell"/>
</dbReference>
<evidence type="ECO:0000256" key="5">
    <source>
        <dbReference type="ARBA" id="ARBA00022839"/>
    </source>
</evidence>
<feature type="region of interest" description="Disordered" evidence="7">
    <location>
        <begin position="715"/>
        <end position="753"/>
    </location>
</feature>
<dbReference type="InterPro" id="IPR013520">
    <property type="entry name" value="Ribonucl_H"/>
</dbReference>
<feature type="transmembrane region" description="Helical" evidence="8">
    <location>
        <begin position="31"/>
        <end position="52"/>
    </location>
</feature>
<proteinExistence type="inferred from homology"/>
<organism evidence="10">
    <name type="scientific">Eutreptiella gymnastica</name>
    <dbReference type="NCBI Taxonomy" id="73025"/>
    <lineage>
        <taxon>Eukaryota</taxon>
        <taxon>Discoba</taxon>
        <taxon>Euglenozoa</taxon>
        <taxon>Euglenida</taxon>
        <taxon>Spirocuta</taxon>
        <taxon>Euglenophyceae</taxon>
        <taxon>Eutreptiales</taxon>
        <taxon>Eutreptiaceae</taxon>
        <taxon>Eutreptiella</taxon>
    </lineage>
</organism>
<comment type="subcellular location">
    <subcellularLocation>
        <location evidence="1">Nucleus</location>
    </subcellularLocation>
</comment>
<reference evidence="10" key="1">
    <citation type="submission" date="2021-01" db="EMBL/GenBank/DDBJ databases">
        <authorList>
            <person name="Corre E."/>
            <person name="Pelletier E."/>
            <person name="Niang G."/>
            <person name="Scheremetjew M."/>
            <person name="Finn R."/>
            <person name="Kale V."/>
            <person name="Holt S."/>
            <person name="Cochrane G."/>
            <person name="Meng A."/>
            <person name="Brown T."/>
            <person name="Cohen L."/>
        </authorList>
    </citation>
    <scope>NUCLEOTIDE SEQUENCE</scope>
    <source>
        <strain evidence="10">NIES-381</strain>
    </source>
</reference>
<keyword evidence="8" id="KW-1133">Transmembrane helix</keyword>
<protein>
    <recommendedName>
        <fullName evidence="9">Exonuclease domain-containing protein</fullName>
    </recommendedName>
</protein>
<dbReference type="AlphaFoldDB" id="A0A7S1NK53"/>
<feature type="region of interest" description="Disordered" evidence="7">
    <location>
        <begin position="274"/>
        <end position="294"/>
    </location>
</feature>
<evidence type="ECO:0000259" key="9">
    <source>
        <dbReference type="SMART" id="SM00479"/>
    </source>
</evidence>
<gene>
    <name evidence="10" type="ORF">EGYM00392_LOCUS37257</name>
</gene>
<dbReference type="GO" id="GO:0003676">
    <property type="term" value="F:nucleic acid binding"/>
    <property type="evidence" value="ECO:0007669"/>
    <property type="project" value="InterPro"/>
</dbReference>
<sequence>MVVRSEGGTTLGYVQGTFAKLLSTSKVKDSFFGTFVPLCASLGVVAAGALWVHRKRKRSSASLDSWYIGVADYDAVAMAASSAFRGHKFMSRNGDGQPSKKKRKTKRPESGATISSLYAGQTVDVELKLFEACKPHLNMQDIQALLMWIAGDGIGLKWVLVKAKPLVNKICVVQLPGLQLPLYCQTGGSCFPKLSAFCPTASPTKADLKQVTDFGYVNDLWFRRQKQTPRGGALTTAQAVAIAGQMKAMAMKKSEVGKAGTRTATLELPCDDADEATSSATSNDNASSGVQKVRAHRSGEKPELYVLPPEYILSMDQLVENKYVVQRYAEEPLQPGFVRTRPRTGPGPREAERILAIDCEMCVTKVGYELTRVAVLDMDYKVVYDTYVKPPNEITDYLTKFSGITPELMENCTTTLEDVQRKFLGAEGAEDGLVMEDTILLGHSLENDLQALKIVHHKVIDTSILYPHPGGPPLKSALRYLAHKHLNKTIQGFQGKTAKAVVTDAEGNVPLGHDSVIDASTAMELLAMKLKYGPDFGTEGAKTQNVLQVVADFRSFEVTCVDRPAGIKRYAPVSANAIAVGSDEEAVQKAMAALKREPKGVVTLALQDLWQHYATEGLPGSMPGPEKDVATTEPAAPVLPPPTGVREAPATEAEMAILRRYDEAIDRLYTVAPINTVFIVMTGQGYGASLVDRQDREAADAIRRGLAWVFVKKEAVQEGEAETQDEGAGAMKEGREGSPGPLPTLRRPTLPDP</sequence>
<dbReference type="GO" id="GO:0010629">
    <property type="term" value="P:negative regulation of gene expression"/>
    <property type="evidence" value="ECO:0007669"/>
    <property type="project" value="UniProtKB-ARBA"/>
</dbReference>